<protein>
    <submittedName>
        <fullName evidence="1">Uncharacterized protein</fullName>
    </submittedName>
</protein>
<reference evidence="1" key="1">
    <citation type="journal article" date="2020" name="Nature">
        <title>Giant virus diversity and host interactions through global metagenomics.</title>
        <authorList>
            <person name="Schulz F."/>
            <person name="Roux S."/>
            <person name="Paez-Espino D."/>
            <person name="Jungbluth S."/>
            <person name="Walsh D.A."/>
            <person name="Denef V.J."/>
            <person name="McMahon K.D."/>
            <person name="Konstantinidis K.T."/>
            <person name="Eloe-Fadrosh E.A."/>
            <person name="Kyrpides N.C."/>
            <person name="Woyke T."/>
        </authorList>
    </citation>
    <scope>NUCLEOTIDE SEQUENCE</scope>
    <source>
        <strain evidence="1">GVMAG-M-3300024258-14</strain>
    </source>
</reference>
<organism evidence="1">
    <name type="scientific">viral metagenome</name>
    <dbReference type="NCBI Taxonomy" id="1070528"/>
    <lineage>
        <taxon>unclassified sequences</taxon>
        <taxon>metagenomes</taxon>
        <taxon>organismal metagenomes</taxon>
    </lineage>
</organism>
<dbReference type="EMBL" id="MN740210">
    <property type="protein sequence ID" value="QHT93763.1"/>
    <property type="molecule type" value="Genomic_DNA"/>
</dbReference>
<sequence length="120" mass="14750">MKINIPTIKTAAQAKRWNFWTKEDFFNPRTFPRWVVNLLVKDHLKHFEGYNLYYFMTANGYDKERMTILLKNMYTYDKGKINNLLKSSQKPEFYNKKYFDLMEREIVYPENCVNNDKYNY</sequence>
<dbReference type="AlphaFoldDB" id="A0A6C0IQG6"/>
<proteinExistence type="predicted"/>
<evidence type="ECO:0000313" key="1">
    <source>
        <dbReference type="EMBL" id="QHT93763.1"/>
    </source>
</evidence>
<name>A0A6C0IQG6_9ZZZZ</name>
<accession>A0A6C0IQG6</accession>